<keyword evidence="2" id="KW-0472">Membrane</keyword>
<evidence type="ECO:0000313" key="4">
    <source>
        <dbReference type="Proteomes" id="UP000076023"/>
    </source>
</evidence>
<proteinExistence type="predicted"/>
<keyword evidence="1" id="KW-0175">Coiled coil</keyword>
<sequence>MQILAKSIDDLKTERKGVSPPLPPIFRLLPMLFYLTIAASIGLNGIFFLRLSQEVQRKEAAIKRKSDYDAALKKAQTERRDLEGEAKKASDILSWVDTTRPLQPLVVEIARSVAADSTMVELRMERDEDSPNQIKLSMRLNSDSTRQLDNTLEKISSQRYRTYSPQQTVNGQEIDYKATLLWQDASRPQPPEPAAK</sequence>
<accession>A0A146G7C4</accession>
<gene>
    <name evidence="3" type="ORF">TSACC_21827</name>
</gene>
<dbReference type="STRING" id="690879.TSACC_21827"/>
<feature type="coiled-coil region" evidence="1">
    <location>
        <begin position="58"/>
        <end position="92"/>
    </location>
</feature>
<name>A0A146G7C4_TERSA</name>
<evidence type="ECO:0000256" key="1">
    <source>
        <dbReference type="SAM" id="Coils"/>
    </source>
</evidence>
<comment type="caution">
    <text evidence="3">The sequence shown here is derived from an EMBL/GenBank/DDBJ whole genome shotgun (WGS) entry which is preliminary data.</text>
</comment>
<feature type="transmembrane region" description="Helical" evidence="2">
    <location>
        <begin position="31"/>
        <end position="49"/>
    </location>
</feature>
<dbReference type="EMBL" id="BDCO01000002">
    <property type="protein sequence ID" value="GAT33411.1"/>
    <property type="molecule type" value="Genomic_DNA"/>
</dbReference>
<dbReference type="AlphaFoldDB" id="A0A146G7C4"/>
<keyword evidence="2" id="KW-1133">Transmembrane helix</keyword>
<keyword evidence="4" id="KW-1185">Reference proteome</keyword>
<evidence type="ECO:0000256" key="2">
    <source>
        <dbReference type="SAM" id="Phobius"/>
    </source>
</evidence>
<dbReference type="Proteomes" id="UP000076023">
    <property type="component" value="Unassembled WGS sequence"/>
</dbReference>
<protein>
    <submittedName>
        <fullName evidence="3">Uncharacterized protein</fullName>
    </submittedName>
</protein>
<dbReference type="OrthoDB" id="189421at2"/>
<organism evidence="3 4">
    <name type="scientific">Terrimicrobium sacchariphilum</name>
    <dbReference type="NCBI Taxonomy" id="690879"/>
    <lineage>
        <taxon>Bacteria</taxon>
        <taxon>Pseudomonadati</taxon>
        <taxon>Verrucomicrobiota</taxon>
        <taxon>Terrimicrobiia</taxon>
        <taxon>Terrimicrobiales</taxon>
        <taxon>Terrimicrobiaceae</taxon>
        <taxon>Terrimicrobium</taxon>
    </lineage>
</organism>
<keyword evidence="2" id="KW-0812">Transmembrane</keyword>
<dbReference type="InParanoid" id="A0A146G7C4"/>
<reference evidence="4" key="1">
    <citation type="journal article" date="2017" name="Genome Announc.">
        <title>Draft Genome Sequence of Terrimicrobium sacchariphilum NM-5T, a Facultative Anaerobic Soil Bacterium of the Class Spartobacteria.</title>
        <authorList>
            <person name="Qiu Y.L."/>
            <person name="Tourlousse D.M."/>
            <person name="Matsuura N."/>
            <person name="Ohashi A."/>
            <person name="Sekiguchi Y."/>
        </authorList>
    </citation>
    <scope>NUCLEOTIDE SEQUENCE [LARGE SCALE GENOMIC DNA]</scope>
    <source>
        <strain evidence="4">NM-5</strain>
    </source>
</reference>
<dbReference type="RefSeq" id="WP_075079145.1">
    <property type="nucleotide sequence ID" value="NZ_BDCO01000002.1"/>
</dbReference>
<evidence type="ECO:0000313" key="3">
    <source>
        <dbReference type="EMBL" id="GAT33411.1"/>
    </source>
</evidence>